<evidence type="ECO:0000256" key="1">
    <source>
        <dbReference type="ARBA" id="ARBA00006249"/>
    </source>
</evidence>
<evidence type="ECO:0000256" key="8">
    <source>
        <dbReference type="SAM" id="MobiDB-lite"/>
    </source>
</evidence>
<reference evidence="10 11" key="1">
    <citation type="submission" date="2020-08" db="EMBL/GenBank/DDBJ databases">
        <title>Genomic Encyclopedia of Type Strains, Phase IV (KMG-IV): sequencing the most valuable type-strain genomes for metagenomic binning, comparative biology and taxonomic classification.</title>
        <authorList>
            <person name="Goeker M."/>
        </authorList>
    </citation>
    <scope>NUCLEOTIDE SEQUENCE [LARGE SCALE GENOMIC DNA]</scope>
    <source>
        <strain evidence="10 11">DSM 45615</strain>
    </source>
</reference>
<evidence type="ECO:0000256" key="4">
    <source>
        <dbReference type="ARBA" id="ARBA00022729"/>
    </source>
</evidence>
<evidence type="ECO:0000256" key="3">
    <source>
        <dbReference type="ARBA" id="ARBA00022723"/>
    </source>
</evidence>
<dbReference type="EMBL" id="JACHGN010000017">
    <property type="protein sequence ID" value="MBB5137263.1"/>
    <property type="molecule type" value="Genomic_DNA"/>
</dbReference>
<accession>A0A840PH56</accession>
<dbReference type="SUPFAM" id="SSF53474">
    <property type="entry name" value="alpha/beta-Hydrolases"/>
    <property type="match status" value="1"/>
</dbReference>
<proteinExistence type="inferred from homology"/>
<evidence type="ECO:0000256" key="7">
    <source>
        <dbReference type="ARBA" id="ARBA00023157"/>
    </source>
</evidence>
<dbReference type="GO" id="GO:0046872">
    <property type="term" value="F:metal ion binding"/>
    <property type="evidence" value="ECO:0007669"/>
    <property type="project" value="UniProtKB-KW"/>
</dbReference>
<evidence type="ECO:0000256" key="5">
    <source>
        <dbReference type="ARBA" id="ARBA00022801"/>
    </source>
</evidence>
<feature type="chain" id="PRO_5039489475" description="Tannase/feruloyl esterase family alpha/beta hydrolase" evidence="9">
    <location>
        <begin position="28"/>
        <end position="547"/>
    </location>
</feature>
<keyword evidence="4 9" id="KW-0732">Signal</keyword>
<feature type="signal peptide" evidence="9">
    <location>
        <begin position="1"/>
        <end position="27"/>
    </location>
</feature>
<dbReference type="GO" id="GO:0052689">
    <property type="term" value="F:carboxylic ester hydrolase activity"/>
    <property type="evidence" value="ECO:0007669"/>
    <property type="project" value="UniProtKB-KW"/>
</dbReference>
<keyword evidence="6" id="KW-0106">Calcium</keyword>
<dbReference type="InterPro" id="IPR011118">
    <property type="entry name" value="Tannase/feruloyl_esterase"/>
</dbReference>
<evidence type="ECO:0000256" key="6">
    <source>
        <dbReference type="ARBA" id="ARBA00022837"/>
    </source>
</evidence>
<feature type="region of interest" description="Disordered" evidence="8">
    <location>
        <begin position="28"/>
        <end position="49"/>
    </location>
</feature>
<comment type="similarity">
    <text evidence="1">Belongs to the tannase family.</text>
</comment>
<name>A0A840PH56_9ACTN</name>
<keyword evidence="11" id="KW-1185">Reference proteome</keyword>
<dbReference type="PANTHER" id="PTHR33938">
    <property type="entry name" value="FERULOYL ESTERASE B-RELATED"/>
    <property type="match status" value="1"/>
</dbReference>
<organism evidence="10 11">
    <name type="scientific">Thermocatellispora tengchongensis</name>
    <dbReference type="NCBI Taxonomy" id="1073253"/>
    <lineage>
        <taxon>Bacteria</taxon>
        <taxon>Bacillati</taxon>
        <taxon>Actinomycetota</taxon>
        <taxon>Actinomycetes</taxon>
        <taxon>Streptosporangiales</taxon>
        <taxon>Streptosporangiaceae</taxon>
        <taxon>Thermocatellispora</taxon>
    </lineage>
</organism>
<evidence type="ECO:0008006" key="12">
    <source>
        <dbReference type="Google" id="ProtNLM"/>
    </source>
</evidence>
<gene>
    <name evidence="10" type="ORF">HNP84_007015</name>
</gene>
<dbReference type="Pfam" id="PF07519">
    <property type="entry name" value="Tannase"/>
    <property type="match status" value="2"/>
</dbReference>
<keyword evidence="7" id="KW-1015">Disulfide bond</keyword>
<dbReference type="Gene3D" id="3.40.50.1820">
    <property type="entry name" value="alpha/beta hydrolase"/>
    <property type="match status" value="1"/>
</dbReference>
<dbReference type="RefSeq" id="WP_185054196.1">
    <property type="nucleotide sequence ID" value="NZ_BAABIX010000012.1"/>
</dbReference>
<keyword evidence="2" id="KW-0719">Serine esterase</keyword>
<evidence type="ECO:0000313" key="11">
    <source>
        <dbReference type="Proteomes" id="UP000578449"/>
    </source>
</evidence>
<keyword evidence="3" id="KW-0479">Metal-binding</keyword>
<evidence type="ECO:0000256" key="9">
    <source>
        <dbReference type="SAM" id="SignalP"/>
    </source>
</evidence>
<evidence type="ECO:0000256" key="2">
    <source>
        <dbReference type="ARBA" id="ARBA00022487"/>
    </source>
</evidence>
<dbReference type="AlphaFoldDB" id="A0A840PH56"/>
<comment type="caution">
    <text evidence="10">The sequence shown here is derived from an EMBL/GenBank/DDBJ whole genome shotgun (WGS) entry which is preliminary data.</text>
</comment>
<evidence type="ECO:0000313" key="10">
    <source>
        <dbReference type="EMBL" id="MBB5137263.1"/>
    </source>
</evidence>
<protein>
    <recommendedName>
        <fullName evidence="12">Tannase/feruloyl esterase family alpha/beta hydrolase</fullName>
    </recommendedName>
</protein>
<dbReference type="Proteomes" id="UP000578449">
    <property type="component" value="Unassembled WGS sequence"/>
</dbReference>
<dbReference type="InterPro" id="IPR029058">
    <property type="entry name" value="AB_hydrolase_fold"/>
</dbReference>
<dbReference type="PANTHER" id="PTHR33938:SF8">
    <property type="entry name" value="CARBOXYLIC ESTER HYDROLASE"/>
    <property type="match status" value="1"/>
</dbReference>
<sequence length="547" mass="59122">MARRRGRRATLAALLAAVFVAAGGVDAAAAPDGPPERPEAGTEQIGRGQGCRAEHFERLTVPGARITGVRAALNPGGGKALITPPSGTTVPDRVFCEVEIALTHGREGTEGLPADDVHVWVWLPKDWNGRLQAVGGGGTRATYGAPSMVSALEDGYAVTVSDAGLSVEKPQIHIFLTGGRFNWQLFENWSYRSVHDNAVLAKAVVHRYYGSPARYSYWRGCSNGGRQGLEMTQRFPGDFDGVLAEAPAIYGAERLNMTMSWPAFLQNDAFGGFIPECKMTALTETIVQACDGEDGLVDGLVSNPAGCDYREVLNGQIGRSLPCGEITAREIEVVTKILEGPRTESGRFVWYGYTPGVDLNNSRTYTGWPIQNFLKHDPAYDWRTSTTDELINVFGPMYRSRLDILSGSDPVLQPFANRGGKLLMWHGLADGAFPADQSVHYYKEVRQISGERTDDFFRLFLAPGVDHCGGGAGPKPTDPFGALVAWVERGVAPRTLPAAHTGEDGKIVRERALCPYPQVQVYQGGDPDRPESFRCGTSFAKAVGNGS</sequence>
<keyword evidence="5" id="KW-0378">Hydrolase</keyword>